<keyword evidence="2" id="KW-1185">Reference proteome</keyword>
<proteinExistence type="predicted"/>
<accession>A0A8K0MHE5</accession>
<dbReference type="AlphaFoldDB" id="A0A8K0MHE5"/>
<comment type="caution">
    <text evidence="1">The sequence shown here is derived from an EMBL/GenBank/DDBJ whole genome shotgun (WGS) entry which is preliminary data.</text>
</comment>
<dbReference type="Proteomes" id="UP000796880">
    <property type="component" value="Unassembled WGS sequence"/>
</dbReference>
<dbReference type="EMBL" id="VOIH02000005">
    <property type="protein sequence ID" value="KAF3445912.1"/>
    <property type="molecule type" value="Genomic_DNA"/>
</dbReference>
<gene>
    <name evidence="1" type="ORF">FNV43_RR11089</name>
</gene>
<sequence length="127" mass="14011">MPSYLRGRILSNQLDSLQDVLVSRKLKKSNGVVELRSQPFLEASSLAFLVSIRFRPLNYASNLSHVKLTNTTSENDIGYRGRVVVANQRAKVLVDGITDGTVGRPTNGHLGLVVATTTLPPRHFQVR</sequence>
<evidence type="ECO:0000313" key="2">
    <source>
        <dbReference type="Proteomes" id="UP000796880"/>
    </source>
</evidence>
<organism evidence="1 2">
    <name type="scientific">Rhamnella rubrinervis</name>
    <dbReference type="NCBI Taxonomy" id="2594499"/>
    <lineage>
        <taxon>Eukaryota</taxon>
        <taxon>Viridiplantae</taxon>
        <taxon>Streptophyta</taxon>
        <taxon>Embryophyta</taxon>
        <taxon>Tracheophyta</taxon>
        <taxon>Spermatophyta</taxon>
        <taxon>Magnoliopsida</taxon>
        <taxon>eudicotyledons</taxon>
        <taxon>Gunneridae</taxon>
        <taxon>Pentapetalae</taxon>
        <taxon>rosids</taxon>
        <taxon>fabids</taxon>
        <taxon>Rosales</taxon>
        <taxon>Rhamnaceae</taxon>
        <taxon>rhamnoid group</taxon>
        <taxon>Rhamneae</taxon>
        <taxon>Rhamnella</taxon>
    </lineage>
</organism>
<protein>
    <submittedName>
        <fullName evidence="1">Uncharacterized protein</fullName>
    </submittedName>
</protein>
<reference evidence="1" key="1">
    <citation type="submission" date="2020-03" db="EMBL/GenBank/DDBJ databases">
        <title>A high-quality chromosome-level genome assembly of a woody plant with both climbing and erect habits, Rhamnella rubrinervis.</title>
        <authorList>
            <person name="Lu Z."/>
            <person name="Yang Y."/>
            <person name="Zhu X."/>
            <person name="Sun Y."/>
        </authorList>
    </citation>
    <scope>NUCLEOTIDE SEQUENCE</scope>
    <source>
        <strain evidence="1">BYM</strain>
        <tissue evidence="1">Leaf</tissue>
    </source>
</reference>
<name>A0A8K0MHE5_9ROSA</name>
<evidence type="ECO:0000313" key="1">
    <source>
        <dbReference type="EMBL" id="KAF3445912.1"/>
    </source>
</evidence>